<proteinExistence type="predicted"/>
<dbReference type="AlphaFoldDB" id="A0A3P3TAW9"/>
<dbReference type="EMBL" id="RRCN01000002">
    <property type="protein sequence ID" value="RRJ54669.1"/>
    <property type="molecule type" value="Genomic_DNA"/>
</dbReference>
<evidence type="ECO:0000313" key="1">
    <source>
        <dbReference type="EMBL" id="RRJ54669.1"/>
    </source>
</evidence>
<organism evidence="1 2">
    <name type="scientific">Paenibacillus oralis</name>
    <dbReference type="NCBI Taxonomy" id="2490856"/>
    <lineage>
        <taxon>Bacteria</taxon>
        <taxon>Bacillati</taxon>
        <taxon>Bacillota</taxon>
        <taxon>Bacilli</taxon>
        <taxon>Bacillales</taxon>
        <taxon>Paenibacillaceae</taxon>
        <taxon>Paenibacillus</taxon>
    </lineage>
</organism>
<gene>
    <name evidence="1" type="ORF">EHV15_34290</name>
</gene>
<dbReference type="NCBIfam" id="TIGR01053">
    <property type="entry name" value="LSD1"/>
    <property type="match status" value="1"/>
</dbReference>
<accession>A0A3P3TAW9</accession>
<sequence>MHSMRRFLLPTTATKIFVCGSCRTPRNLLKG</sequence>
<keyword evidence="2" id="KW-1185">Reference proteome</keyword>
<reference evidence="1 2" key="1">
    <citation type="submission" date="2018-11" db="EMBL/GenBank/DDBJ databases">
        <title>Genome sequencing of Paenibacillus sp. KCOM 3021 (= ChDC PVNT-B20).</title>
        <authorList>
            <person name="Kook J.-K."/>
            <person name="Park S.-N."/>
            <person name="Lim Y.K."/>
        </authorList>
    </citation>
    <scope>NUCLEOTIDE SEQUENCE [LARGE SCALE GENOMIC DNA]</scope>
    <source>
        <strain evidence="1 2">KCOM 3021</strain>
    </source>
</reference>
<name>A0A3P3TAW9_9BACL</name>
<comment type="caution">
    <text evidence="1">The sequence shown here is derived from an EMBL/GenBank/DDBJ whole genome shotgun (WGS) entry which is preliminary data.</text>
</comment>
<protein>
    <submittedName>
        <fullName evidence="1">Uncharacterized protein</fullName>
    </submittedName>
</protein>
<dbReference type="Proteomes" id="UP000267017">
    <property type="component" value="Unassembled WGS sequence"/>
</dbReference>
<evidence type="ECO:0000313" key="2">
    <source>
        <dbReference type="Proteomes" id="UP000267017"/>
    </source>
</evidence>